<evidence type="ECO:0000256" key="2">
    <source>
        <dbReference type="SAM" id="SignalP"/>
    </source>
</evidence>
<dbReference type="Gene3D" id="1.10.225.10">
    <property type="entry name" value="Saposin-like"/>
    <property type="match status" value="1"/>
</dbReference>
<evidence type="ECO:0000313" key="4">
    <source>
        <dbReference type="EMBL" id="CAJ0606174.1"/>
    </source>
</evidence>
<dbReference type="InterPro" id="IPR011001">
    <property type="entry name" value="Saposin-like"/>
</dbReference>
<dbReference type="Proteomes" id="UP001176961">
    <property type="component" value="Unassembled WGS sequence"/>
</dbReference>
<evidence type="ECO:0000313" key="5">
    <source>
        <dbReference type="Proteomes" id="UP001176961"/>
    </source>
</evidence>
<comment type="caution">
    <text evidence="4">The sequence shown here is derived from an EMBL/GenBank/DDBJ whole genome shotgun (WGS) entry which is preliminary data.</text>
</comment>
<proteinExistence type="predicted"/>
<keyword evidence="5" id="KW-1185">Reference proteome</keyword>
<dbReference type="PROSITE" id="PS50015">
    <property type="entry name" value="SAP_B"/>
    <property type="match status" value="1"/>
</dbReference>
<sequence length="185" mass="21255">MRVLLLLVVCIGTYAADELPTTTDLSQGAKTKIEVSELRFRPDDMFKHLVEKIEEYFAYLCKRCEEFIKKIDEEIESEKVKKDAVNLCKMAIKREPWTGMCVTLMTDILEAVYKQLRHFEPKPELCAHLRLCDSCDVNVTRSALNIVARSPEANPAFLISKLSELHSTMTHFATTNVHKDEIIDF</sequence>
<keyword evidence="1" id="KW-1015">Disulfide bond</keyword>
<feature type="signal peptide" evidence="2">
    <location>
        <begin position="1"/>
        <end position="15"/>
    </location>
</feature>
<dbReference type="AlphaFoldDB" id="A0AA36H8S0"/>
<feature type="domain" description="Saposin B-type" evidence="3">
    <location>
        <begin position="57"/>
        <end position="136"/>
    </location>
</feature>
<dbReference type="SUPFAM" id="SSF47862">
    <property type="entry name" value="Saposin"/>
    <property type="match status" value="1"/>
</dbReference>
<dbReference type="InterPro" id="IPR008139">
    <property type="entry name" value="SaposinB_dom"/>
</dbReference>
<name>A0AA36H8S0_CYLNA</name>
<protein>
    <recommendedName>
        <fullName evidence="3">Saposin B-type domain-containing protein</fullName>
    </recommendedName>
</protein>
<keyword evidence="2" id="KW-0732">Signal</keyword>
<gene>
    <name evidence="4" type="ORF">CYNAS_LOCUS18157</name>
</gene>
<evidence type="ECO:0000256" key="1">
    <source>
        <dbReference type="ARBA" id="ARBA00023157"/>
    </source>
</evidence>
<reference evidence="4" key="1">
    <citation type="submission" date="2023-07" db="EMBL/GenBank/DDBJ databases">
        <authorList>
            <consortium name="CYATHOMIX"/>
        </authorList>
    </citation>
    <scope>NUCLEOTIDE SEQUENCE</scope>
    <source>
        <strain evidence="4">N/A</strain>
    </source>
</reference>
<organism evidence="4 5">
    <name type="scientific">Cylicocyclus nassatus</name>
    <name type="common">Nematode worm</name>
    <dbReference type="NCBI Taxonomy" id="53992"/>
    <lineage>
        <taxon>Eukaryota</taxon>
        <taxon>Metazoa</taxon>
        <taxon>Ecdysozoa</taxon>
        <taxon>Nematoda</taxon>
        <taxon>Chromadorea</taxon>
        <taxon>Rhabditida</taxon>
        <taxon>Rhabditina</taxon>
        <taxon>Rhabditomorpha</taxon>
        <taxon>Strongyloidea</taxon>
        <taxon>Strongylidae</taxon>
        <taxon>Cylicocyclus</taxon>
    </lineage>
</organism>
<dbReference type="EMBL" id="CATQJL010000316">
    <property type="protein sequence ID" value="CAJ0606174.1"/>
    <property type="molecule type" value="Genomic_DNA"/>
</dbReference>
<feature type="chain" id="PRO_5041291812" description="Saposin B-type domain-containing protein" evidence="2">
    <location>
        <begin position="16"/>
        <end position="185"/>
    </location>
</feature>
<evidence type="ECO:0000259" key="3">
    <source>
        <dbReference type="PROSITE" id="PS50015"/>
    </source>
</evidence>
<accession>A0AA36H8S0</accession>